<feature type="transmembrane region" description="Helical" evidence="7">
    <location>
        <begin position="668"/>
        <end position="687"/>
    </location>
</feature>
<feature type="transmembrane region" description="Helical" evidence="7">
    <location>
        <begin position="382"/>
        <end position="404"/>
    </location>
</feature>
<keyword evidence="6" id="KW-0325">Glycoprotein</keyword>
<evidence type="ECO:0000256" key="1">
    <source>
        <dbReference type="ARBA" id="ARBA00004651"/>
    </source>
</evidence>
<dbReference type="Pfam" id="PF04547">
    <property type="entry name" value="Anoctamin"/>
    <property type="match status" value="1"/>
</dbReference>
<dbReference type="InterPro" id="IPR032394">
    <property type="entry name" value="Anoct_dimer"/>
</dbReference>
<evidence type="ECO:0000256" key="3">
    <source>
        <dbReference type="ARBA" id="ARBA00022692"/>
    </source>
</evidence>
<dbReference type="Pfam" id="PF16178">
    <property type="entry name" value="Anoct_dimer"/>
    <property type="match status" value="1"/>
</dbReference>
<keyword evidence="4 7" id="KW-1133">Transmembrane helix</keyword>
<evidence type="ECO:0000256" key="2">
    <source>
        <dbReference type="ARBA" id="ARBA00022475"/>
    </source>
</evidence>
<dbReference type="GO" id="GO:0005886">
    <property type="term" value="C:plasma membrane"/>
    <property type="evidence" value="ECO:0007669"/>
    <property type="project" value="UniProtKB-SubCell"/>
</dbReference>
<comment type="subcellular location">
    <subcellularLocation>
        <location evidence="1">Cell membrane</location>
        <topology evidence="1">Multi-pass membrane protein</topology>
    </subcellularLocation>
</comment>
<dbReference type="InterPro" id="IPR007632">
    <property type="entry name" value="Anoctamin"/>
</dbReference>
<dbReference type="Proteomes" id="UP000481153">
    <property type="component" value="Unassembled WGS sequence"/>
</dbReference>
<feature type="domain" description="Anoctamin transmembrane" evidence="8">
    <location>
        <begin position="264"/>
        <end position="705"/>
    </location>
</feature>
<dbReference type="VEuPathDB" id="FungiDB:AeMF1_003115"/>
<feature type="domain" description="Anoctamin dimerisation" evidence="9">
    <location>
        <begin position="80"/>
        <end position="261"/>
    </location>
</feature>
<proteinExistence type="predicted"/>
<evidence type="ECO:0000259" key="8">
    <source>
        <dbReference type="Pfam" id="PF04547"/>
    </source>
</evidence>
<feature type="transmembrane region" description="Helical" evidence="7">
    <location>
        <begin position="416"/>
        <end position="445"/>
    </location>
</feature>
<keyword evidence="11" id="KW-1185">Reference proteome</keyword>
<accession>A0A6G0XQ77</accession>
<dbReference type="GO" id="GO:0005254">
    <property type="term" value="F:chloride channel activity"/>
    <property type="evidence" value="ECO:0007669"/>
    <property type="project" value="TreeGrafter"/>
</dbReference>
<reference evidence="10 11" key="1">
    <citation type="submission" date="2019-07" db="EMBL/GenBank/DDBJ databases">
        <title>Genomics analysis of Aphanomyces spp. identifies a new class of oomycete effector associated with host adaptation.</title>
        <authorList>
            <person name="Gaulin E."/>
        </authorList>
    </citation>
    <scope>NUCLEOTIDE SEQUENCE [LARGE SCALE GENOMIC DNA]</scope>
    <source>
        <strain evidence="10 11">ATCC 201684</strain>
    </source>
</reference>
<feature type="transmembrane region" description="Helical" evidence="7">
    <location>
        <begin position="274"/>
        <end position="300"/>
    </location>
</feature>
<comment type="caution">
    <text evidence="10">The sequence shown here is derived from an EMBL/GenBank/DDBJ whole genome shotgun (WGS) entry which is preliminary data.</text>
</comment>
<dbReference type="AlphaFoldDB" id="A0A6G0XQ77"/>
<keyword evidence="2" id="KW-1003">Cell membrane</keyword>
<feature type="transmembrane region" description="Helical" evidence="7">
    <location>
        <begin position="306"/>
        <end position="326"/>
    </location>
</feature>
<evidence type="ECO:0000259" key="9">
    <source>
        <dbReference type="Pfam" id="PF16178"/>
    </source>
</evidence>
<feature type="transmembrane region" description="Helical" evidence="7">
    <location>
        <begin position="624"/>
        <end position="648"/>
    </location>
</feature>
<evidence type="ECO:0000313" key="10">
    <source>
        <dbReference type="EMBL" id="KAF0742686.1"/>
    </source>
</evidence>
<gene>
    <name evidence="10" type="ORF">Ae201684_002387</name>
</gene>
<evidence type="ECO:0000256" key="6">
    <source>
        <dbReference type="ARBA" id="ARBA00023180"/>
    </source>
</evidence>
<keyword evidence="3 7" id="KW-0812">Transmembrane</keyword>
<feature type="transmembrane region" description="Helical" evidence="7">
    <location>
        <begin position="576"/>
        <end position="603"/>
    </location>
</feature>
<dbReference type="PANTHER" id="PTHR12308">
    <property type="entry name" value="ANOCTAMIN"/>
    <property type="match status" value="1"/>
</dbReference>
<sequence>MESASLLESTPPVEVYSHIGTMQDSEYMDSDGYSWDYVLVFPSPTVPENPAAALVSIDDILQTLHLPIHLLSVKKTTSTIEDICRRLTNAGLVIKLFSSSLDKAKNRHPYIFCLVRAPPELLAREADRIDLNMLMDKDALREISLKGYPSQGISPFPIEDTLNQYKLSPYESIYFKYSMREDLQPLYVKQGPNGTLFTSMQRMLLTESIMANPNGGAGLDLSKLDDSNVFTTLFPLHDATEKDALSKMWIRWDYWPANQPINAIQSYFGSKIGLYFVFLGHYTSWLITAGLFGLLLQLLYSGVPASGQSVIIVSSVAIIPWSTFLLKSVKRKAATFAMQWGTSNAREIEKPRPQFKGKLIPSPITGRPILYFDKKERHRRMWWSWLLLFALICMVITIVGAIYYMQYEMIRAGYSITVFGTTVLIGGPVASIANVIQIAVMFAIFDHVCIQMNDYENHATETTYEGAFIMKSMLFHLVNNLAAVFYITFIKSYVGVSCANNDCLGELRMAVLTIFNTNLIAGNLQEVLLPRLQSWWTAREAGQSAELHASALHPVEHQFYLIDYGWIGTFNDYLELVIQFCFTVLFIAAFPLTPLLSFVNNFFEIRIDGYKLLTKYRRPPPRQAATSGQWVTILEILVTVAIATNGFVMVYTANVLGLSPTDPDASLWKLRAFCIYSGIMLLFRYGIASSVNDVPDDVRSQLKRQEFLISKIYSRESDYYFVAGQDANDSPAQV</sequence>
<evidence type="ECO:0000256" key="5">
    <source>
        <dbReference type="ARBA" id="ARBA00023136"/>
    </source>
</evidence>
<dbReference type="PANTHER" id="PTHR12308:SF73">
    <property type="entry name" value="ANOCTAMIN"/>
    <property type="match status" value="1"/>
</dbReference>
<name>A0A6G0XQ77_9STRA</name>
<evidence type="ECO:0000313" key="11">
    <source>
        <dbReference type="Proteomes" id="UP000481153"/>
    </source>
</evidence>
<evidence type="ECO:0000256" key="7">
    <source>
        <dbReference type="SAM" id="Phobius"/>
    </source>
</evidence>
<feature type="transmembrane region" description="Helical" evidence="7">
    <location>
        <begin position="466"/>
        <end position="487"/>
    </location>
</feature>
<evidence type="ECO:0000256" key="4">
    <source>
        <dbReference type="ARBA" id="ARBA00022989"/>
    </source>
</evidence>
<organism evidence="10 11">
    <name type="scientific">Aphanomyces euteiches</name>
    <dbReference type="NCBI Taxonomy" id="100861"/>
    <lineage>
        <taxon>Eukaryota</taxon>
        <taxon>Sar</taxon>
        <taxon>Stramenopiles</taxon>
        <taxon>Oomycota</taxon>
        <taxon>Saprolegniomycetes</taxon>
        <taxon>Saprolegniales</taxon>
        <taxon>Verrucalvaceae</taxon>
        <taxon>Aphanomyces</taxon>
    </lineage>
</organism>
<protein>
    <submittedName>
        <fullName evidence="10">Uncharacterized protein</fullName>
    </submittedName>
</protein>
<keyword evidence="5 7" id="KW-0472">Membrane</keyword>
<dbReference type="EMBL" id="VJMJ01000025">
    <property type="protein sequence ID" value="KAF0742686.1"/>
    <property type="molecule type" value="Genomic_DNA"/>
</dbReference>
<dbReference type="InterPro" id="IPR049452">
    <property type="entry name" value="Anoctamin_TM"/>
</dbReference>
<dbReference type="GO" id="GO:0046983">
    <property type="term" value="F:protein dimerization activity"/>
    <property type="evidence" value="ECO:0007669"/>
    <property type="project" value="InterPro"/>
</dbReference>